<evidence type="ECO:0000256" key="1">
    <source>
        <dbReference type="SAM" id="MobiDB-lite"/>
    </source>
</evidence>
<evidence type="ECO:0000313" key="2">
    <source>
        <dbReference type="EMBL" id="QBZ62257.1"/>
    </source>
</evidence>
<dbReference type="Gene3D" id="2.170.270.10">
    <property type="entry name" value="SET domain"/>
    <property type="match status" value="1"/>
</dbReference>
<name>A0A4P7NJK6_PYROR</name>
<feature type="region of interest" description="Disordered" evidence="1">
    <location>
        <begin position="116"/>
        <end position="168"/>
    </location>
</feature>
<feature type="compositionally biased region" description="Basic and acidic residues" evidence="1">
    <location>
        <begin position="148"/>
        <end position="159"/>
    </location>
</feature>
<feature type="region of interest" description="Disordered" evidence="1">
    <location>
        <begin position="216"/>
        <end position="243"/>
    </location>
</feature>
<evidence type="ECO:0008006" key="4">
    <source>
        <dbReference type="Google" id="ProtNLM"/>
    </source>
</evidence>
<dbReference type="AlphaFoldDB" id="A0A4P7NJK6"/>
<sequence length="443" mass="48661">MAKQPHPRKATENEFTEAFNAQLLQIKVLLQAPEEPQFEPSASNISAARRLADQAVALSTAYPKLHAKAHLFLGHVLRADRRWLEAHQAYVRSAPVCPEVGQLTAEMIAAYNREVEKDKAQRRSREGKGPAGESLEGHHKQAVVPESEPEHEPVLESRPKTRQGPPVLRRVKASKYQTSTYIMAQPPPSKPLPKNWPKEIPYLSAPLRSPALTPAQLTSIRTPPPPSQTQPSTVPPSFPRGPNPAVEIRPITDPHHPARGQAGLFATRRLEPGSLILPYLGEIHPGFPDAAAAADDRQEEYDYSKSDYDLWLSRDADVAVDAARCGNEARFVNDYRGVPGASRANAEFREVWDPRWRYRAAAAAAAAADGARGQPVMAAQAGEWGMALFVLPVGKKTLARRQQQQQGGSGKRSVGGIEKGEEILVSYGKGFWEKRKEESGDAP</sequence>
<feature type="compositionally biased region" description="Basic and acidic residues" evidence="1">
    <location>
        <begin position="116"/>
        <end position="128"/>
    </location>
</feature>
<dbReference type="SUPFAM" id="SSF82199">
    <property type="entry name" value="SET domain"/>
    <property type="match status" value="1"/>
</dbReference>
<dbReference type="InterPro" id="IPR046341">
    <property type="entry name" value="SET_dom_sf"/>
</dbReference>
<proteinExistence type="predicted"/>
<organism evidence="2 3">
    <name type="scientific">Pyricularia oryzae</name>
    <name type="common">Rice blast fungus</name>
    <name type="synonym">Magnaporthe oryzae</name>
    <dbReference type="NCBI Taxonomy" id="318829"/>
    <lineage>
        <taxon>Eukaryota</taxon>
        <taxon>Fungi</taxon>
        <taxon>Dikarya</taxon>
        <taxon>Ascomycota</taxon>
        <taxon>Pezizomycotina</taxon>
        <taxon>Sordariomycetes</taxon>
        <taxon>Sordariomycetidae</taxon>
        <taxon>Magnaporthales</taxon>
        <taxon>Pyriculariaceae</taxon>
        <taxon>Pyricularia</taxon>
    </lineage>
</organism>
<dbReference type="EMBL" id="CP034208">
    <property type="protein sequence ID" value="QBZ62257.1"/>
    <property type="molecule type" value="Genomic_DNA"/>
</dbReference>
<evidence type="ECO:0000313" key="3">
    <source>
        <dbReference type="Proteomes" id="UP000294847"/>
    </source>
</evidence>
<feature type="compositionally biased region" description="Pro residues" evidence="1">
    <location>
        <begin position="222"/>
        <end position="242"/>
    </location>
</feature>
<protein>
    <recommendedName>
        <fullName evidence="4">SET domain-containing protein</fullName>
    </recommendedName>
</protein>
<reference evidence="2 3" key="1">
    <citation type="journal article" date="2019" name="Mol. Biol. Evol.">
        <title>Blast fungal genomes show frequent chromosomal changes, gene gains and losses, and effector gene turnover.</title>
        <authorList>
            <person name="Gomez Luciano L.B."/>
            <person name="Jason Tsai I."/>
            <person name="Chuma I."/>
            <person name="Tosa Y."/>
            <person name="Chen Y.H."/>
            <person name="Li J.Y."/>
            <person name="Li M.Y."/>
            <person name="Jade Lu M.Y."/>
            <person name="Nakayashiki H."/>
            <person name="Li W.H."/>
        </authorList>
    </citation>
    <scope>NUCLEOTIDE SEQUENCE [LARGE SCALE GENOMIC DNA]</scope>
    <source>
        <strain evidence="2">MZ5-1-6</strain>
    </source>
</reference>
<dbReference type="Proteomes" id="UP000294847">
    <property type="component" value="Chromosome 5"/>
</dbReference>
<gene>
    <name evidence="2" type="ORF">PoMZ_11134</name>
</gene>
<accession>A0A4P7NJK6</accession>